<proteinExistence type="inferred from homology"/>
<keyword evidence="7" id="KW-1185">Reference proteome</keyword>
<evidence type="ECO:0000313" key="7">
    <source>
        <dbReference type="Proteomes" id="UP000298663"/>
    </source>
</evidence>
<dbReference type="GO" id="GO:0046872">
    <property type="term" value="F:metal ion binding"/>
    <property type="evidence" value="ECO:0007669"/>
    <property type="project" value="UniProtKB-KW"/>
</dbReference>
<keyword evidence="2" id="KW-0378">Hydrolase</keyword>
<protein>
    <recommendedName>
        <fullName evidence="2">Decapping nuclease</fullName>
        <ecNumber evidence="2">3.6.1.-</ecNumber>
    </recommendedName>
</protein>
<gene>
    <name evidence="6" type="ORF">L596_024716</name>
</gene>
<keyword evidence="2" id="KW-0694">RNA-binding</keyword>
<keyword evidence="2" id="KW-0539">Nucleus</keyword>
<reference evidence="6 7" key="2">
    <citation type="journal article" date="2019" name="G3 (Bethesda)">
        <title>Hybrid Assembly of the Genome of the Entomopathogenic Nematode Steinernema carpocapsae Identifies the X-Chromosome.</title>
        <authorList>
            <person name="Serra L."/>
            <person name="Macchietto M."/>
            <person name="Macias-Munoz A."/>
            <person name="McGill C.J."/>
            <person name="Rodriguez I.M."/>
            <person name="Rodriguez B."/>
            <person name="Murad R."/>
            <person name="Mortazavi A."/>
        </authorList>
    </citation>
    <scope>NUCLEOTIDE SEQUENCE [LARGE SCALE GENOMIC DNA]</scope>
    <source>
        <strain evidence="6 7">ALL</strain>
    </source>
</reference>
<dbReference type="EC" id="3.6.1.-" evidence="2"/>
<comment type="similarity">
    <text evidence="1 2">Belongs to the DXO/Dom3Z family.</text>
</comment>
<evidence type="ECO:0000256" key="4">
    <source>
        <dbReference type="SAM" id="MobiDB-lite"/>
    </source>
</evidence>
<keyword evidence="2" id="KW-0540">Nuclease</keyword>
<keyword evidence="2" id="KW-0479">Metal-binding</keyword>
<dbReference type="Proteomes" id="UP000298663">
    <property type="component" value="Unassembled WGS sequence"/>
</dbReference>
<keyword evidence="3" id="KW-0175">Coiled coil</keyword>
<dbReference type="PANTHER" id="PTHR12395:SF9">
    <property type="entry name" value="DECAPPING AND EXORIBONUCLEASE PROTEIN"/>
    <property type="match status" value="1"/>
</dbReference>
<comment type="cofactor">
    <cofactor evidence="2">
        <name>a divalent metal cation</name>
        <dbReference type="ChEBI" id="CHEBI:60240"/>
    </cofactor>
</comment>
<accession>A0A4U5M6G7</accession>
<evidence type="ECO:0000256" key="1">
    <source>
        <dbReference type="ARBA" id="ARBA00006562"/>
    </source>
</evidence>
<dbReference type="GO" id="GO:0005829">
    <property type="term" value="C:cytosol"/>
    <property type="evidence" value="ECO:0007669"/>
    <property type="project" value="TreeGrafter"/>
</dbReference>
<reference evidence="6 7" key="1">
    <citation type="journal article" date="2015" name="Genome Biol.">
        <title>Comparative genomics of Steinernema reveals deeply conserved gene regulatory networks.</title>
        <authorList>
            <person name="Dillman A.R."/>
            <person name="Macchietto M."/>
            <person name="Porter C.F."/>
            <person name="Rogers A."/>
            <person name="Williams B."/>
            <person name="Antoshechkin I."/>
            <person name="Lee M.M."/>
            <person name="Goodwin Z."/>
            <person name="Lu X."/>
            <person name="Lewis E.E."/>
            <person name="Goodrich-Blair H."/>
            <person name="Stock S.P."/>
            <person name="Adams B.J."/>
            <person name="Sternberg P.W."/>
            <person name="Mortazavi A."/>
        </authorList>
    </citation>
    <scope>NUCLEOTIDE SEQUENCE [LARGE SCALE GENOMIC DNA]</scope>
    <source>
        <strain evidence="6 7">ALL</strain>
    </source>
</reference>
<dbReference type="GO" id="GO:0000166">
    <property type="term" value="F:nucleotide binding"/>
    <property type="evidence" value="ECO:0007669"/>
    <property type="project" value="UniProtKB-KW"/>
</dbReference>
<comment type="caution">
    <text evidence="6">The sequence shown here is derived from an EMBL/GenBank/DDBJ whole genome shotgun (WGS) entry which is preliminary data.</text>
</comment>
<comment type="function">
    <text evidence="2">Decapping enzyme for NAD-capped RNAs: specifically hydrolyzes the nicotinamide adenine dinucleotide (NAD) cap from a subset of RNAs by removing the entire NAD moiety from the 5'-end of an NAD-capped RNA.</text>
</comment>
<dbReference type="EMBL" id="AZBU02000009">
    <property type="protein sequence ID" value="TKR64133.1"/>
    <property type="molecule type" value="Genomic_DNA"/>
</dbReference>
<dbReference type="GO" id="GO:0004518">
    <property type="term" value="F:nuclease activity"/>
    <property type="evidence" value="ECO:0007669"/>
    <property type="project" value="UniProtKB-KW"/>
</dbReference>
<dbReference type="InterPro" id="IPR039039">
    <property type="entry name" value="RAI1-like_fam"/>
</dbReference>
<evidence type="ECO:0000256" key="3">
    <source>
        <dbReference type="SAM" id="Coils"/>
    </source>
</evidence>
<dbReference type="PANTHER" id="PTHR12395">
    <property type="entry name" value="DOM-3 RELATED"/>
    <property type="match status" value="1"/>
</dbReference>
<dbReference type="GO" id="GO:0005634">
    <property type="term" value="C:nucleus"/>
    <property type="evidence" value="ECO:0007669"/>
    <property type="project" value="UniProtKB-SubCell"/>
</dbReference>
<organism evidence="6 7">
    <name type="scientific">Steinernema carpocapsae</name>
    <name type="common">Entomopathogenic nematode</name>
    <dbReference type="NCBI Taxonomy" id="34508"/>
    <lineage>
        <taxon>Eukaryota</taxon>
        <taxon>Metazoa</taxon>
        <taxon>Ecdysozoa</taxon>
        <taxon>Nematoda</taxon>
        <taxon>Chromadorea</taxon>
        <taxon>Rhabditida</taxon>
        <taxon>Tylenchina</taxon>
        <taxon>Panagrolaimomorpha</taxon>
        <taxon>Strongyloidoidea</taxon>
        <taxon>Steinernematidae</taxon>
        <taxon>Steinernema</taxon>
    </lineage>
</organism>
<comment type="subcellular location">
    <subcellularLocation>
        <location evidence="2">Nucleus</location>
    </subcellularLocation>
</comment>
<evidence type="ECO:0000256" key="2">
    <source>
        <dbReference type="RuleBase" id="RU367113"/>
    </source>
</evidence>
<dbReference type="OrthoDB" id="5853397at2759"/>
<evidence type="ECO:0000313" key="6">
    <source>
        <dbReference type="EMBL" id="TKR64133.1"/>
    </source>
</evidence>
<feature type="coiled-coil region" evidence="3">
    <location>
        <begin position="58"/>
        <end position="85"/>
    </location>
</feature>
<dbReference type="GO" id="GO:0000956">
    <property type="term" value="P:nuclear-transcribed mRNA catabolic process"/>
    <property type="evidence" value="ECO:0007669"/>
    <property type="project" value="TreeGrafter"/>
</dbReference>
<keyword evidence="2" id="KW-0547">Nucleotide-binding</keyword>
<dbReference type="GO" id="GO:0110155">
    <property type="term" value="P:NAD-cap decapping"/>
    <property type="evidence" value="ECO:0007669"/>
    <property type="project" value="TreeGrafter"/>
</dbReference>
<dbReference type="GO" id="GO:0034353">
    <property type="term" value="F:mRNA 5'-diphosphatase activity"/>
    <property type="evidence" value="ECO:0007669"/>
    <property type="project" value="TreeGrafter"/>
</dbReference>
<dbReference type="AlphaFoldDB" id="A0A4U5M6G7"/>
<name>A0A4U5M6G7_STECR</name>
<feature type="domain" description="RAI1-like" evidence="5">
    <location>
        <begin position="451"/>
        <end position="606"/>
    </location>
</feature>
<feature type="region of interest" description="Disordered" evidence="4">
    <location>
        <begin position="1"/>
        <end position="21"/>
    </location>
</feature>
<evidence type="ECO:0000259" key="5">
    <source>
        <dbReference type="Pfam" id="PF08652"/>
    </source>
</evidence>
<dbReference type="GO" id="GO:0003723">
    <property type="term" value="F:RNA binding"/>
    <property type="evidence" value="ECO:0007669"/>
    <property type="project" value="UniProtKB-KW"/>
</dbReference>
<sequence>MDRGAPRSSRPPTALRSRQTANEPCIDGLAKVWVQSVCQAKTTGPSRFKADMDRNRNYIQQDEAIERLREEIANSSARISKALTTAMEIARRSPSHPLSKPIFSAYDEFQTQQKLMQQYEKLAFPEAHEIREDQLCVMQTKNPEDEDEGFVKMLVSAVDIECSSVVKIFRDKKKDMLVVRFASKILVHEFLRRFRERNLFKMLNGARLTRDMNAEELEVYWKSVQQVNHFNRTCRSDRSYYVDLVTLKVCQKIIVQTLSPGKSSSTVFPCDPSSYELRPDVSIENPKCEAHYLETNGDISSLSEADAEAKKFKEGVVDVDTSKRIKFDSIPKSSETFMSMLLHFKEKRLWMSDLKTAFYNANVVCHVDALVRMAITPTKSLDYTWKMYVTKLDGVIFLRDADPLVGVDFKEKNSECCFKDAMTESRNGRSGLNRRLISSNTIVMPSCPLTVLLFGDEDSVCQTYRPDDPDCNPSFVMMKTRPANEEFEERFQRNLAPEWYLRALFTGVNKIIVGLQNSDDKITSTKTLKREELLSDVWSPSLCIHFLNDVLLRIQTALEDSLDLKTFTVTVERRTVERSRRLRKAPDERQIRIEKDEGKRFLPPPFVGAVLQKKNERSGCSSYS</sequence>
<dbReference type="InterPro" id="IPR013961">
    <property type="entry name" value="RAI1"/>
</dbReference>
<dbReference type="Pfam" id="PF08652">
    <property type="entry name" value="RAI1"/>
    <property type="match status" value="1"/>
</dbReference>